<reference evidence="2 3" key="1">
    <citation type="submission" date="2021-03" db="EMBL/GenBank/DDBJ databases">
        <title>Pseudidiomarina terrestris, a new bacterium isolated from saline soil.</title>
        <authorList>
            <person name="Galisteo C."/>
            <person name="De La Haba R."/>
            <person name="Sanchez-Porro C."/>
            <person name="Ventosa A."/>
        </authorList>
    </citation>
    <scope>NUCLEOTIDE SEQUENCE [LARGE SCALE GENOMIC DNA]</scope>
    <source>
        <strain evidence="2 3">1APP75-32.1</strain>
    </source>
</reference>
<evidence type="ECO:0000313" key="2">
    <source>
        <dbReference type="EMBL" id="MDN7125340.1"/>
    </source>
</evidence>
<sequence>MMTTLTRKLLATGIFLLGFTLICLPSAGLLYGFSWLLSFAVSVNFQSWVTHVVLWALAAVWTIYTLNTREGGELASKVITMKP</sequence>
<dbReference type="EMBL" id="JAGGJB010000006">
    <property type="protein sequence ID" value="MDN7125340.1"/>
    <property type="molecule type" value="Genomic_DNA"/>
</dbReference>
<evidence type="ECO:0000313" key="3">
    <source>
        <dbReference type="Proteomes" id="UP001169492"/>
    </source>
</evidence>
<protein>
    <submittedName>
        <fullName evidence="2">Uncharacterized protein</fullName>
    </submittedName>
</protein>
<accession>A0AAW7R2B9</accession>
<organism evidence="2 3">
    <name type="scientific">Pseudidiomarina terrestris</name>
    <dbReference type="NCBI Taxonomy" id="2820060"/>
    <lineage>
        <taxon>Bacteria</taxon>
        <taxon>Pseudomonadati</taxon>
        <taxon>Pseudomonadota</taxon>
        <taxon>Gammaproteobacteria</taxon>
        <taxon>Alteromonadales</taxon>
        <taxon>Idiomarinaceae</taxon>
        <taxon>Pseudidiomarina</taxon>
    </lineage>
</organism>
<name>A0AAW7R2B9_9GAMM</name>
<feature type="transmembrane region" description="Helical" evidence="1">
    <location>
        <begin position="48"/>
        <end position="67"/>
    </location>
</feature>
<dbReference type="RefSeq" id="WP_301774962.1">
    <property type="nucleotide sequence ID" value="NZ_JAGGJB010000006.1"/>
</dbReference>
<dbReference type="AlphaFoldDB" id="A0AAW7R2B9"/>
<dbReference type="Proteomes" id="UP001169492">
    <property type="component" value="Unassembled WGS sequence"/>
</dbReference>
<keyword evidence="1" id="KW-0812">Transmembrane</keyword>
<gene>
    <name evidence="2" type="ORF">J6I90_10650</name>
</gene>
<evidence type="ECO:0000256" key="1">
    <source>
        <dbReference type="SAM" id="Phobius"/>
    </source>
</evidence>
<comment type="caution">
    <text evidence="2">The sequence shown here is derived from an EMBL/GenBank/DDBJ whole genome shotgun (WGS) entry which is preliminary data.</text>
</comment>
<keyword evidence="1" id="KW-1133">Transmembrane helix</keyword>
<keyword evidence="1" id="KW-0472">Membrane</keyword>
<proteinExistence type="predicted"/>